<dbReference type="InterPro" id="IPR017871">
    <property type="entry name" value="ABC_transporter-like_CS"/>
</dbReference>
<dbReference type="CDD" id="cd03224">
    <property type="entry name" value="ABC_TM1139_LivF_branched"/>
    <property type="match status" value="1"/>
</dbReference>
<keyword evidence="2" id="KW-0813">Transport</keyword>
<dbReference type="InterPro" id="IPR003439">
    <property type="entry name" value="ABC_transporter-like_ATP-bd"/>
</dbReference>
<comment type="caution">
    <text evidence="7">The sequence shown here is derived from an EMBL/GenBank/DDBJ whole genome shotgun (WGS) entry which is preliminary data.</text>
</comment>
<dbReference type="PANTHER" id="PTHR43820:SF4">
    <property type="entry name" value="HIGH-AFFINITY BRANCHED-CHAIN AMINO ACID TRANSPORT ATP-BINDING PROTEIN LIVF"/>
    <property type="match status" value="1"/>
</dbReference>
<accession>A0ABX2PSJ6</accession>
<dbReference type="PANTHER" id="PTHR43820">
    <property type="entry name" value="HIGH-AFFINITY BRANCHED-CHAIN AMINO ACID TRANSPORT ATP-BINDING PROTEIN LIVF"/>
    <property type="match status" value="1"/>
</dbReference>
<dbReference type="GO" id="GO:0005524">
    <property type="term" value="F:ATP binding"/>
    <property type="evidence" value="ECO:0007669"/>
    <property type="project" value="UniProtKB-KW"/>
</dbReference>
<keyword evidence="3" id="KW-0547">Nucleotide-binding</keyword>
<dbReference type="Pfam" id="PF00005">
    <property type="entry name" value="ABC_tran"/>
    <property type="match status" value="1"/>
</dbReference>
<evidence type="ECO:0000256" key="2">
    <source>
        <dbReference type="ARBA" id="ARBA00022448"/>
    </source>
</evidence>
<dbReference type="PROSITE" id="PS00211">
    <property type="entry name" value="ABC_TRANSPORTER_1"/>
    <property type="match status" value="1"/>
</dbReference>
<evidence type="ECO:0000313" key="8">
    <source>
        <dbReference type="Proteomes" id="UP000630805"/>
    </source>
</evidence>
<dbReference type="RefSeq" id="WP_176865992.1">
    <property type="nucleotide sequence ID" value="NZ_JABXWT010000008.1"/>
</dbReference>
<name>A0ABX2PSJ6_9RHOB</name>
<keyword evidence="4 7" id="KW-0067">ATP-binding</keyword>
<proteinExistence type="inferred from homology"/>
<keyword evidence="8" id="KW-1185">Reference proteome</keyword>
<dbReference type="SMART" id="SM00382">
    <property type="entry name" value="AAA"/>
    <property type="match status" value="1"/>
</dbReference>
<sequence length="224" mass="24348">MLEVEGINAFYGDFHVLHDASLRVGKGELVAVVGANGHGKSTLLKAICGLTPVKSGQIRFDGSDIARCKTPHLVGQGLVYVAEDRRLFPDMTVLENLQLGAYLSGARAQEAQNLDRIFTLYPRLAERRKQLCRSLSGGEAQMVALGRGLMSNPSLLAIDEPSLGLAPNLTEMMLKTVSQLNKDGLTVLIVEQSLALLQGMIDRVYSIEEGIVRETNADNMQEVL</sequence>
<dbReference type="Proteomes" id="UP000630805">
    <property type="component" value="Unassembled WGS sequence"/>
</dbReference>
<dbReference type="SUPFAM" id="SSF52540">
    <property type="entry name" value="P-loop containing nucleoside triphosphate hydrolases"/>
    <property type="match status" value="1"/>
</dbReference>
<evidence type="ECO:0000313" key="7">
    <source>
        <dbReference type="EMBL" id="NVO57003.1"/>
    </source>
</evidence>
<dbReference type="PROSITE" id="PS50893">
    <property type="entry name" value="ABC_TRANSPORTER_2"/>
    <property type="match status" value="1"/>
</dbReference>
<dbReference type="InterPro" id="IPR003593">
    <property type="entry name" value="AAA+_ATPase"/>
</dbReference>
<dbReference type="EMBL" id="JABXWT010000008">
    <property type="protein sequence ID" value="NVO57003.1"/>
    <property type="molecule type" value="Genomic_DNA"/>
</dbReference>
<organism evidence="7 8">
    <name type="scientific">Ruegeria haliotis</name>
    <dbReference type="NCBI Taxonomy" id="2747601"/>
    <lineage>
        <taxon>Bacteria</taxon>
        <taxon>Pseudomonadati</taxon>
        <taxon>Pseudomonadota</taxon>
        <taxon>Alphaproteobacteria</taxon>
        <taxon>Rhodobacterales</taxon>
        <taxon>Roseobacteraceae</taxon>
        <taxon>Ruegeria</taxon>
    </lineage>
</organism>
<evidence type="ECO:0000259" key="6">
    <source>
        <dbReference type="PROSITE" id="PS50893"/>
    </source>
</evidence>
<reference evidence="7 8" key="1">
    <citation type="submission" date="2020-06" db="EMBL/GenBank/DDBJ databases">
        <authorList>
            <person name="Cao W.R."/>
        </authorList>
    </citation>
    <scope>NUCLEOTIDE SEQUENCE [LARGE SCALE GENOMIC DNA]</scope>
    <source>
        <strain evidence="7 8">B1Z28</strain>
    </source>
</reference>
<gene>
    <name evidence="7" type="ORF">HW561_14505</name>
</gene>
<evidence type="ECO:0000256" key="4">
    <source>
        <dbReference type="ARBA" id="ARBA00022840"/>
    </source>
</evidence>
<keyword evidence="5" id="KW-0029">Amino-acid transport</keyword>
<dbReference type="InterPro" id="IPR052156">
    <property type="entry name" value="BCAA_Transport_ATP-bd_LivF"/>
</dbReference>
<evidence type="ECO:0000256" key="3">
    <source>
        <dbReference type="ARBA" id="ARBA00022741"/>
    </source>
</evidence>
<protein>
    <submittedName>
        <fullName evidence="7">ABC transporter ATP-binding protein</fullName>
    </submittedName>
</protein>
<dbReference type="Gene3D" id="3.40.50.300">
    <property type="entry name" value="P-loop containing nucleotide triphosphate hydrolases"/>
    <property type="match status" value="1"/>
</dbReference>
<evidence type="ECO:0000256" key="1">
    <source>
        <dbReference type="ARBA" id="ARBA00005417"/>
    </source>
</evidence>
<comment type="similarity">
    <text evidence="1">Belongs to the ABC transporter superfamily.</text>
</comment>
<feature type="domain" description="ABC transporter" evidence="6">
    <location>
        <begin position="2"/>
        <end position="223"/>
    </location>
</feature>
<dbReference type="InterPro" id="IPR027417">
    <property type="entry name" value="P-loop_NTPase"/>
</dbReference>
<evidence type="ECO:0000256" key="5">
    <source>
        <dbReference type="ARBA" id="ARBA00022970"/>
    </source>
</evidence>